<dbReference type="SMART" id="SM00448">
    <property type="entry name" value="REC"/>
    <property type="match status" value="1"/>
</dbReference>
<keyword evidence="3" id="KW-0805">Transcription regulation</keyword>
<dbReference type="EMBL" id="JAXBLV010000056">
    <property type="protein sequence ID" value="MDY3558751.1"/>
    <property type="molecule type" value="Genomic_DNA"/>
</dbReference>
<dbReference type="Pfam" id="PF00072">
    <property type="entry name" value="Response_reg"/>
    <property type="match status" value="1"/>
</dbReference>
<evidence type="ECO:0000256" key="1">
    <source>
        <dbReference type="ARBA" id="ARBA00022553"/>
    </source>
</evidence>
<accession>A0ABU5EUF2</accession>
<dbReference type="PROSITE" id="PS50110">
    <property type="entry name" value="RESPONSE_REGULATORY"/>
    <property type="match status" value="1"/>
</dbReference>
<evidence type="ECO:0000256" key="2">
    <source>
        <dbReference type="ARBA" id="ARBA00023012"/>
    </source>
</evidence>
<evidence type="ECO:0000259" key="7">
    <source>
        <dbReference type="PROSITE" id="PS50110"/>
    </source>
</evidence>
<dbReference type="SUPFAM" id="SSF52172">
    <property type="entry name" value="CheY-like"/>
    <property type="match status" value="1"/>
</dbReference>
<dbReference type="InterPro" id="IPR039420">
    <property type="entry name" value="WalR-like"/>
</dbReference>
<dbReference type="PANTHER" id="PTHR48111">
    <property type="entry name" value="REGULATOR OF RPOS"/>
    <property type="match status" value="1"/>
</dbReference>
<feature type="domain" description="Response regulatory" evidence="7">
    <location>
        <begin position="10"/>
        <end position="126"/>
    </location>
</feature>
<keyword evidence="9" id="KW-1185">Reference proteome</keyword>
<keyword evidence="4" id="KW-0238">DNA-binding</keyword>
<dbReference type="InterPro" id="IPR011006">
    <property type="entry name" value="CheY-like_superfamily"/>
</dbReference>
<name>A0ABU5EUF2_9BACT</name>
<dbReference type="RefSeq" id="WP_261185503.1">
    <property type="nucleotide sequence ID" value="NZ_JAXBLV010000056.1"/>
</dbReference>
<protein>
    <submittedName>
        <fullName evidence="8">Response regulator</fullName>
    </submittedName>
</protein>
<evidence type="ECO:0000256" key="6">
    <source>
        <dbReference type="PROSITE-ProRule" id="PRU00169"/>
    </source>
</evidence>
<feature type="modified residue" description="4-aspartylphosphate" evidence="6">
    <location>
        <position position="59"/>
    </location>
</feature>
<evidence type="ECO:0000313" key="9">
    <source>
        <dbReference type="Proteomes" id="UP001272242"/>
    </source>
</evidence>
<keyword evidence="5" id="KW-0804">Transcription</keyword>
<proteinExistence type="predicted"/>
<reference evidence="9" key="1">
    <citation type="journal article" date="2023" name="Mar. Drugs">
        <title>Gemmata algarum, a Novel Planctomycete Isolated from an Algal Mat, Displays Antimicrobial Activity.</title>
        <authorList>
            <person name="Kumar G."/>
            <person name="Kallscheuer N."/>
            <person name="Kashif M."/>
            <person name="Ahamad S."/>
            <person name="Jagadeeshwari U."/>
            <person name="Pannikurungottu S."/>
            <person name="Haufschild T."/>
            <person name="Kabuu M."/>
            <person name="Sasikala C."/>
            <person name="Jogler C."/>
            <person name="Ramana C."/>
        </authorList>
    </citation>
    <scope>NUCLEOTIDE SEQUENCE [LARGE SCALE GENOMIC DNA]</scope>
    <source>
        <strain evidence="9">JC673</strain>
    </source>
</reference>
<keyword evidence="2" id="KW-0902">Two-component regulatory system</keyword>
<dbReference type="Proteomes" id="UP001272242">
    <property type="component" value="Unassembled WGS sequence"/>
</dbReference>
<sequence length="140" mass="14793">MNLTPRLPLSVLVVEDQDDCAQSTAELLTMCGHAVRVATCGPDALRDAAVEIPDVVLLDIQLPGPTGWEVASRLRERAGGRQPLLVAVTGCGSEEDRWRSADAGIDLHLVKPVAPADLIRLLDWVGGHLAARAVPTTACG</sequence>
<keyword evidence="1 6" id="KW-0597">Phosphoprotein</keyword>
<dbReference type="Gene3D" id="3.40.50.2300">
    <property type="match status" value="1"/>
</dbReference>
<organism evidence="8 9">
    <name type="scientific">Gemmata algarum</name>
    <dbReference type="NCBI Taxonomy" id="2975278"/>
    <lineage>
        <taxon>Bacteria</taxon>
        <taxon>Pseudomonadati</taxon>
        <taxon>Planctomycetota</taxon>
        <taxon>Planctomycetia</taxon>
        <taxon>Gemmatales</taxon>
        <taxon>Gemmataceae</taxon>
        <taxon>Gemmata</taxon>
    </lineage>
</organism>
<dbReference type="InterPro" id="IPR001789">
    <property type="entry name" value="Sig_transdc_resp-reg_receiver"/>
</dbReference>
<evidence type="ECO:0000256" key="4">
    <source>
        <dbReference type="ARBA" id="ARBA00023125"/>
    </source>
</evidence>
<comment type="caution">
    <text evidence="8">The sequence shown here is derived from an EMBL/GenBank/DDBJ whole genome shotgun (WGS) entry which is preliminary data.</text>
</comment>
<evidence type="ECO:0000313" key="8">
    <source>
        <dbReference type="EMBL" id="MDY3558751.1"/>
    </source>
</evidence>
<evidence type="ECO:0000256" key="3">
    <source>
        <dbReference type="ARBA" id="ARBA00023015"/>
    </source>
</evidence>
<evidence type="ECO:0000256" key="5">
    <source>
        <dbReference type="ARBA" id="ARBA00023163"/>
    </source>
</evidence>
<dbReference type="PANTHER" id="PTHR48111:SF1">
    <property type="entry name" value="TWO-COMPONENT RESPONSE REGULATOR ORR33"/>
    <property type="match status" value="1"/>
</dbReference>
<gene>
    <name evidence="8" type="ORF">R5W23_005908</name>
</gene>